<evidence type="ECO:0000256" key="13">
    <source>
        <dbReference type="SAM" id="Phobius"/>
    </source>
</evidence>
<dbReference type="EMBL" id="AYKW01000018">
    <property type="protein sequence ID" value="PIL29780.1"/>
    <property type="molecule type" value="Genomic_DNA"/>
</dbReference>
<feature type="transmembrane region" description="Helical" evidence="13">
    <location>
        <begin position="20"/>
        <end position="42"/>
    </location>
</feature>
<evidence type="ECO:0000256" key="5">
    <source>
        <dbReference type="ARBA" id="ARBA00022824"/>
    </source>
</evidence>
<dbReference type="Pfam" id="PF03694">
    <property type="entry name" value="Erg28"/>
    <property type="match status" value="1"/>
</dbReference>
<dbReference type="PANTHER" id="PTHR15451">
    <property type="entry name" value="ERGOSTEROL BIOSYNTHETIC PROTEIN 28-RELATED"/>
    <property type="match status" value="1"/>
</dbReference>
<evidence type="ECO:0000256" key="4">
    <source>
        <dbReference type="ARBA" id="ARBA00022692"/>
    </source>
</evidence>
<dbReference type="Proteomes" id="UP000230002">
    <property type="component" value="Unassembled WGS sequence"/>
</dbReference>
<sequence>MSLMDALSGYLPQGPGWLSTWQLIVAFTATLNTFTNLTSLTFSRRLYNNAATSVNPLQARTFAIWTLTSALVRFYAAYNINNKLIYDMALFTYLFAFFHFGSEIFIYRTAKIAPPVLSPIVVAGSSLIWMLAQYDFYVKP</sequence>
<reference evidence="14 15" key="1">
    <citation type="journal article" date="2015" name="Sci. Rep.">
        <title>Chromosome-level genome map provides insights into diverse defense mechanisms in the medicinal fungus Ganoderma sinense.</title>
        <authorList>
            <person name="Zhu Y."/>
            <person name="Xu J."/>
            <person name="Sun C."/>
            <person name="Zhou S."/>
            <person name="Xu H."/>
            <person name="Nelson D.R."/>
            <person name="Qian J."/>
            <person name="Song J."/>
            <person name="Luo H."/>
            <person name="Xiang L."/>
            <person name="Li Y."/>
            <person name="Xu Z."/>
            <person name="Ji A."/>
            <person name="Wang L."/>
            <person name="Lu S."/>
            <person name="Hayward A."/>
            <person name="Sun W."/>
            <person name="Li X."/>
            <person name="Schwartz D.C."/>
            <person name="Wang Y."/>
            <person name="Chen S."/>
        </authorList>
    </citation>
    <scope>NUCLEOTIDE SEQUENCE [LARGE SCALE GENOMIC DNA]</scope>
    <source>
        <strain evidence="14 15">ZZ0214-1</strain>
    </source>
</reference>
<name>A0A2G8S7M7_9APHY</name>
<evidence type="ECO:0000313" key="15">
    <source>
        <dbReference type="Proteomes" id="UP000230002"/>
    </source>
</evidence>
<evidence type="ECO:0000256" key="1">
    <source>
        <dbReference type="ARBA" id="ARBA00004477"/>
    </source>
</evidence>
<proteinExistence type="inferred from homology"/>
<dbReference type="STRING" id="1077348.A0A2G8S7M7"/>
<keyword evidence="7 13" id="KW-1133">Transmembrane helix</keyword>
<comment type="caution">
    <text evidence="14">The sequence shown here is derived from an EMBL/GenBank/DDBJ whole genome shotgun (WGS) entry which is preliminary data.</text>
</comment>
<accession>A0A2G8S7M7</accession>
<dbReference type="GO" id="GO:0016126">
    <property type="term" value="P:sterol biosynthetic process"/>
    <property type="evidence" value="ECO:0007669"/>
    <property type="project" value="UniProtKB-KW"/>
</dbReference>
<organism evidence="14 15">
    <name type="scientific">Ganoderma sinense ZZ0214-1</name>
    <dbReference type="NCBI Taxonomy" id="1077348"/>
    <lineage>
        <taxon>Eukaryota</taxon>
        <taxon>Fungi</taxon>
        <taxon>Dikarya</taxon>
        <taxon>Basidiomycota</taxon>
        <taxon>Agaricomycotina</taxon>
        <taxon>Agaricomycetes</taxon>
        <taxon>Polyporales</taxon>
        <taxon>Polyporaceae</taxon>
        <taxon>Ganoderma</taxon>
    </lineage>
</organism>
<feature type="transmembrane region" description="Helical" evidence="13">
    <location>
        <begin position="62"/>
        <end position="78"/>
    </location>
</feature>
<keyword evidence="9" id="KW-0443">Lipid metabolism</keyword>
<evidence type="ECO:0000256" key="6">
    <source>
        <dbReference type="ARBA" id="ARBA00022955"/>
    </source>
</evidence>
<dbReference type="InterPro" id="IPR005352">
    <property type="entry name" value="Erg28"/>
</dbReference>
<feature type="transmembrane region" description="Helical" evidence="13">
    <location>
        <begin position="84"/>
        <end position="100"/>
    </location>
</feature>
<keyword evidence="8" id="KW-0756">Sterol biosynthesis</keyword>
<dbReference type="GO" id="GO:0005789">
    <property type="term" value="C:endoplasmic reticulum membrane"/>
    <property type="evidence" value="ECO:0007669"/>
    <property type="project" value="UniProtKB-SubCell"/>
</dbReference>
<dbReference type="GO" id="GO:0030674">
    <property type="term" value="F:protein-macromolecule adaptor activity"/>
    <property type="evidence" value="ECO:0007669"/>
    <property type="project" value="TreeGrafter"/>
</dbReference>
<comment type="subcellular location">
    <subcellularLocation>
        <location evidence="1">Endoplasmic reticulum membrane</location>
        <topology evidence="1">Multi-pass membrane protein</topology>
    </subcellularLocation>
</comment>
<evidence type="ECO:0000256" key="8">
    <source>
        <dbReference type="ARBA" id="ARBA00023011"/>
    </source>
</evidence>
<evidence type="ECO:0000256" key="2">
    <source>
        <dbReference type="ARBA" id="ARBA00005377"/>
    </source>
</evidence>
<keyword evidence="6" id="KW-0752">Steroid biosynthesis</keyword>
<keyword evidence="5" id="KW-0256">Endoplasmic reticulum</keyword>
<dbReference type="AlphaFoldDB" id="A0A2G8S7M7"/>
<dbReference type="PANTHER" id="PTHR15451:SF19">
    <property type="entry name" value="ERGOSTEROL BIOSYNTHETIC PROTEIN 28 HOMOLOG"/>
    <property type="match status" value="1"/>
</dbReference>
<keyword evidence="3" id="KW-0444">Lipid biosynthesis</keyword>
<comment type="similarity">
    <text evidence="2">Belongs to the ERG28 family.</text>
</comment>
<keyword evidence="12" id="KW-0753">Steroid metabolism</keyword>
<protein>
    <recommendedName>
        <fullName evidence="16">Transporter</fullName>
    </recommendedName>
</protein>
<evidence type="ECO:0000256" key="9">
    <source>
        <dbReference type="ARBA" id="ARBA00023098"/>
    </source>
</evidence>
<keyword evidence="4 13" id="KW-0812">Transmembrane</keyword>
<keyword evidence="11" id="KW-1207">Sterol metabolism</keyword>
<keyword evidence="15" id="KW-1185">Reference proteome</keyword>
<evidence type="ECO:0008006" key="16">
    <source>
        <dbReference type="Google" id="ProtNLM"/>
    </source>
</evidence>
<evidence type="ECO:0000256" key="3">
    <source>
        <dbReference type="ARBA" id="ARBA00022516"/>
    </source>
</evidence>
<gene>
    <name evidence="14" type="ORF">GSI_07985</name>
</gene>
<evidence type="ECO:0000313" key="14">
    <source>
        <dbReference type="EMBL" id="PIL29780.1"/>
    </source>
</evidence>
<evidence type="ECO:0000256" key="12">
    <source>
        <dbReference type="ARBA" id="ARBA00023221"/>
    </source>
</evidence>
<feature type="transmembrane region" description="Helical" evidence="13">
    <location>
        <begin position="112"/>
        <end position="132"/>
    </location>
</feature>
<dbReference type="OrthoDB" id="6485510at2759"/>
<evidence type="ECO:0000256" key="7">
    <source>
        <dbReference type="ARBA" id="ARBA00022989"/>
    </source>
</evidence>
<evidence type="ECO:0000256" key="10">
    <source>
        <dbReference type="ARBA" id="ARBA00023136"/>
    </source>
</evidence>
<keyword evidence="10 13" id="KW-0472">Membrane</keyword>
<evidence type="ECO:0000256" key="11">
    <source>
        <dbReference type="ARBA" id="ARBA00023166"/>
    </source>
</evidence>